<dbReference type="STRING" id="651182.TOL2_C35890"/>
<evidence type="ECO:0000313" key="7">
    <source>
        <dbReference type="EMBL" id="CCK81746.1"/>
    </source>
</evidence>
<keyword evidence="4 6" id="KW-0975">Bacterial flagellum</keyword>
<dbReference type="GO" id="GO:0071973">
    <property type="term" value="P:bacterial-type flagellum-dependent cell motility"/>
    <property type="evidence" value="ECO:0007669"/>
    <property type="project" value="InterPro"/>
</dbReference>
<sequence>MRGKMADSRIFGHTSKVIETALDVSARRHNLIAGNIANMDTIGYQPKDLDFNSTLKRAMGEKEPDFLDKTHPMHLSTDDDDPSFAMNGENSDAVDIYHLDSVNIDTEMMNLTENNIKYRTTTEMLLRKMKILHYSIDEGGK</sequence>
<dbReference type="AlphaFoldDB" id="K0NJS2"/>
<comment type="similarity">
    <text evidence="2 6">Belongs to the flagella basal body rod proteins family.</text>
</comment>
<accession>K0NJS2</accession>
<reference evidence="7 8" key="1">
    <citation type="journal article" date="2013" name="Environ. Microbiol.">
        <title>Complete genome, catabolic sub-proteomes and key-metabolites of Desulfobacula toluolica Tol2, a marine, aromatic compound-degrading, sulfate-reducing bacterium.</title>
        <authorList>
            <person name="Wohlbrand L."/>
            <person name="Jacob J.H."/>
            <person name="Kube M."/>
            <person name="Mussmann M."/>
            <person name="Jarling R."/>
            <person name="Beck A."/>
            <person name="Amann R."/>
            <person name="Wilkes H."/>
            <person name="Reinhardt R."/>
            <person name="Rabus R."/>
        </authorList>
    </citation>
    <scope>NUCLEOTIDE SEQUENCE [LARGE SCALE GENOMIC DNA]</scope>
    <source>
        <strain evidence="8">DSM 7467 / Tol2</strain>
    </source>
</reference>
<dbReference type="PIRSF" id="PIRSF002889">
    <property type="entry name" value="Rod_FlgB"/>
    <property type="match status" value="1"/>
</dbReference>
<gene>
    <name evidence="7" type="primary">flgB</name>
    <name evidence="7" type="ordered locus">TOL2_C35890</name>
</gene>
<evidence type="ECO:0000256" key="6">
    <source>
        <dbReference type="PIRNR" id="PIRNR002889"/>
    </source>
</evidence>
<comment type="function">
    <text evidence="5 6">Structural component of flagellum, the bacterial motility apparatus. Part of the rod structure of flagellar basal body.</text>
</comment>
<evidence type="ECO:0000256" key="5">
    <source>
        <dbReference type="ARBA" id="ARBA00024934"/>
    </source>
</evidence>
<evidence type="ECO:0000313" key="8">
    <source>
        <dbReference type="Proteomes" id="UP000007347"/>
    </source>
</evidence>
<organism evidence="7 8">
    <name type="scientific">Desulfobacula toluolica (strain DSM 7467 / Tol2)</name>
    <dbReference type="NCBI Taxonomy" id="651182"/>
    <lineage>
        <taxon>Bacteria</taxon>
        <taxon>Pseudomonadati</taxon>
        <taxon>Thermodesulfobacteriota</taxon>
        <taxon>Desulfobacteria</taxon>
        <taxon>Desulfobacterales</taxon>
        <taxon>Desulfobacteraceae</taxon>
        <taxon>Desulfobacula</taxon>
    </lineage>
</organism>
<comment type="subunit">
    <text evidence="6">The basal body constitutes a major portion of the flagellar organelle and consists of a number of rings mounted on a central rod.</text>
</comment>
<dbReference type="InterPro" id="IPR006300">
    <property type="entry name" value="FlgB"/>
</dbReference>
<evidence type="ECO:0000256" key="3">
    <source>
        <dbReference type="ARBA" id="ARBA00014376"/>
    </source>
</evidence>
<protein>
    <recommendedName>
        <fullName evidence="3 6">Flagellar basal body rod protein FlgB</fullName>
    </recommendedName>
</protein>
<dbReference type="NCBIfam" id="TIGR01396">
    <property type="entry name" value="FlgB"/>
    <property type="match status" value="1"/>
</dbReference>
<dbReference type="KEGG" id="dto:TOL2_C35890"/>
<dbReference type="HOGENOM" id="CLU_125463_3_0_7"/>
<keyword evidence="7" id="KW-0282">Flagellum</keyword>
<dbReference type="Proteomes" id="UP000007347">
    <property type="component" value="Chromosome"/>
</dbReference>
<evidence type="ECO:0000256" key="1">
    <source>
        <dbReference type="ARBA" id="ARBA00004117"/>
    </source>
</evidence>
<dbReference type="EMBL" id="FO203503">
    <property type="protein sequence ID" value="CCK81746.1"/>
    <property type="molecule type" value="Genomic_DNA"/>
</dbReference>
<evidence type="ECO:0000256" key="4">
    <source>
        <dbReference type="ARBA" id="ARBA00023143"/>
    </source>
</evidence>
<proteinExistence type="inferred from homology"/>
<evidence type="ECO:0000256" key="2">
    <source>
        <dbReference type="ARBA" id="ARBA00009677"/>
    </source>
</evidence>
<keyword evidence="7" id="KW-0966">Cell projection</keyword>
<keyword evidence="8" id="KW-1185">Reference proteome</keyword>
<comment type="subcellular location">
    <subcellularLocation>
        <location evidence="1 6">Bacterial flagellum basal body</location>
    </subcellularLocation>
</comment>
<keyword evidence="7" id="KW-0969">Cilium</keyword>
<name>K0NJS2_DESTT</name>
<dbReference type="GO" id="GO:0030694">
    <property type="term" value="C:bacterial-type flagellum basal body, rod"/>
    <property type="evidence" value="ECO:0007669"/>
    <property type="project" value="InterPro"/>
</dbReference>